<dbReference type="SUPFAM" id="SSF56672">
    <property type="entry name" value="DNA/RNA polymerases"/>
    <property type="match status" value="1"/>
</dbReference>
<feature type="domain" description="Reverse transcriptase" evidence="3">
    <location>
        <begin position="528"/>
        <end position="638"/>
    </location>
</feature>
<dbReference type="Proteomes" id="UP001633002">
    <property type="component" value="Unassembled WGS sequence"/>
</dbReference>
<evidence type="ECO:0000259" key="3">
    <source>
        <dbReference type="Pfam" id="PF00078"/>
    </source>
</evidence>
<dbReference type="Gene3D" id="3.60.10.10">
    <property type="entry name" value="Endonuclease/exonuclease/phosphatase"/>
    <property type="match status" value="1"/>
</dbReference>
<evidence type="ECO:0000313" key="6">
    <source>
        <dbReference type="Proteomes" id="UP001633002"/>
    </source>
</evidence>
<dbReference type="InterPro" id="IPR000477">
    <property type="entry name" value="RT_dom"/>
</dbReference>
<dbReference type="InterPro" id="IPR036691">
    <property type="entry name" value="Endo/exonu/phosph_ase_sf"/>
</dbReference>
<organism evidence="5 6">
    <name type="scientific">Riccia sorocarpa</name>
    <dbReference type="NCBI Taxonomy" id="122646"/>
    <lineage>
        <taxon>Eukaryota</taxon>
        <taxon>Viridiplantae</taxon>
        <taxon>Streptophyta</taxon>
        <taxon>Embryophyta</taxon>
        <taxon>Marchantiophyta</taxon>
        <taxon>Marchantiopsida</taxon>
        <taxon>Marchantiidae</taxon>
        <taxon>Marchantiales</taxon>
        <taxon>Ricciaceae</taxon>
        <taxon>Riccia</taxon>
    </lineage>
</organism>
<comment type="caution">
    <text evidence="5">The sequence shown here is derived from an EMBL/GenBank/DDBJ whole genome shotgun (WGS) entry which is preliminary data.</text>
</comment>
<evidence type="ECO:0008006" key="7">
    <source>
        <dbReference type="Google" id="ProtNLM"/>
    </source>
</evidence>
<dbReference type="EMBL" id="JBJQOH010000007">
    <property type="protein sequence ID" value="KAL3680699.1"/>
    <property type="molecule type" value="Genomic_DNA"/>
</dbReference>
<sequence length="1304" mass="150130">MTNNNIKLVSWNTRGYGRYLRRTVIRKFLRKPENRDTIILLQELKVRDKTKLEARVKAILPGAYVDIDYTPSGRGGSAIIVPNHLPMLDAGKSGTGNAVWVQVQTKIGNLNIMSIHTPNDKDVRIDFWERLYTMIQSGKWILGGDFNMVELPDDSKGKSALATGAEARSWKSLTNKYGLVDAYLCSATTTGGCFTRYAFCGQSYDQARLDRFYLTDGGIWTHLIKGVTHHTDQVVSDHVPISLDCILQQQPTTDWIPKNYFKMDENLLKRQGVLQRVQQEWSNHPPDAGNPQCRWQLAWLRVKQVLKQEKKKHKEEMKQYHDLQVELRHLRQLPDRTGDTNTTEAIQRLKNVQETLRQQEQKDARAWRIRSKQHWLKEGEAPSRYFFAQFKAKMARESIKELVLPNEEVTTDRSSIIQEVQQFMTTLYTREEDSHEKQEARQAAFQCVTTRVTNAQDRMMSSLPTDQEIDQTAHLMKREKSPGLVGLTSEVLLHCWAFTRQDCLDMVKHFWDQPELLKGTRTAVIKMIPKNDQKQLLKNWRPLSLMSLTYKIIAKIAAERLKKIIPGLVNHHQTGFIHGRSIVSNLLSLQLAADWAKISEQKCMFMKLDFVKAYDRVDHVFLLGTLQAMGFSQQTIRILRGLIIQGWAKMDQTVFQNTAATLEQYELASGAKLNLSKTLVVPIGEYEIPPWLAKSSCTVATQTDRFRYLGLLLGINVLDKEVVQELKLKYEKKLLHWTSKLLSWPEKILLAQSILRALPNYTMMAIGISNGDAHILEKITTDFIWGRNNTGKIKRHPIAWRILSKKKQHGRLGWPKLEDLANAFLLKNSIKVLQNENTEWVKLARVTITHTLKRSSHPKEVKEWDPTVALLGLKTLKIPGSSILNRMLKAWFKVRKKQTWNPDNGDFPADVTPMLAIAILDQTGTNDTNDKKNIITVCRKLKIQNFKQLRRADGTYDSLTQCCLIKGITLSVQQQVTLNKIETILPPHQMTGAEWHESRCWRWDPNITGKPYCWGLSTRQWRTLLYTVKEDNQDLNSRWDLSNADNNWTSRWIKLWSGSTTFRKIIRCWRFLRLGYFTNSKAHSNGSEPGDQDDGDSLLVNGETEEGDKHSGGTITYWATETKRWMKGECMRNQNIHSVSNPQDTSATSILDDDLAIAAGIRLRTAPDNRPHSPRSHLDRSWTEEEMIKWEQQEDRNRRHQHRAKSRRLKTKQRPRTPERVNGLNRLNNAPTREHQSNTHLTDNHGLNTWTNNNVGSHDLAVSHALESGSPLDQDLITFQSFSHLLQYIQQSYATVNRRSTGNA</sequence>
<keyword evidence="6" id="KW-1185">Reference proteome</keyword>
<accession>A0ABD3GQJ6</accession>
<dbReference type="CDD" id="cd01650">
    <property type="entry name" value="RT_nLTR_like"/>
    <property type="match status" value="1"/>
</dbReference>
<name>A0ABD3GQJ6_9MARC</name>
<evidence type="ECO:0000256" key="1">
    <source>
        <dbReference type="SAM" id="Coils"/>
    </source>
</evidence>
<feature type="coiled-coil region" evidence="1">
    <location>
        <begin position="303"/>
        <end position="362"/>
    </location>
</feature>
<protein>
    <recommendedName>
        <fullName evidence="7">Reverse transcriptase domain-containing protein</fullName>
    </recommendedName>
</protein>
<dbReference type="Pfam" id="PF00078">
    <property type="entry name" value="RVT_1"/>
    <property type="match status" value="1"/>
</dbReference>
<reference evidence="5 6" key="1">
    <citation type="submission" date="2024-09" db="EMBL/GenBank/DDBJ databases">
        <title>Chromosome-scale assembly of Riccia sorocarpa.</title>
        <authorList>
            <person name="Paukszto L."/>
        </authorList>
    </citation>
    <scope>NUCLEOTIDE SEQUENCE [LARGE SCALE GENOMIC DNA]</scope>
    <source>
        <strain evidence="5">LP-2024</strain>
        <tissue evidence="5">Aerial parts of the thallus</tissue>
    </source>
</reference>
<proteinExistence type="predicted"/>
<feature type="region of interest" description="Disordered" evidence="2">
    <location>
        <begin position="1082"/>
        <end position="1113"/>
    </location>
</feature>
<dbReference type="PANTHER" id="PTHR19446">
    <property type="entry name" value="REVERSE TRANSCRIPTASES"/>
    <property type="match status" value="1"/>
</dbReference>
<feature type="region of interest" description="Disordered" evidence="2">
    <location>
        <begin position="1192"/>
        <end position="1245"/>
    </location>
</feature>
<evidence type="ECO:0000259" key="4">
    <source>
        <dbReference type="Pfam" id="PF03372"/>
    </source>
</evidence>
<dbReference type="SUPFAM" id="SSF56219">
    <property type="entry name" value="DNase I-like"/>
    <property type="match status" value="1"/>
</dbReference>
<dbReference type="InterPro" id="IPR043502">
    <property type="entry name" value="DNA/RNA_pol_sf"/>
</dbReference>
<keyword evidence="1" id="KW-0175">Coiled coil</keyword>
<evidence type="ECO:0000313" key="5">
    <source>
        <dbReference type="EMBL" id="KAL3680699.1"/>
    </source>
</evidence>
<gene>
    <name evidence="5" type="ORF">R1sor_023655</name>
</gene>
<dbReference type="InterPro" id="IPR005135">
    <property type="entry name" value="Endo/exonuclease/phosphatase"/>
</dbReference>
<evidence type="ECO:0000256" key="2">
    <source>
        <dbReference type="SAM" id="MobiDB-lite"/>
    </source>
</evidence>
<feature type="domain" description="Endonuclease/exonuclease/phosphatase" evidence="4">
    <location>
        <begin position="9"/>
        <end position="238"/>
    </location>
</feature>
<feature type="compositionally biased region" description="Basic residues" evidence="2">
    <location>
        <begin position="1198"/>
        <end position="1215"/>
    </location>
</feature>
<dbReference type="Pfam" id="PF03372">
    <property type="entry name" value="Exo_endo_phos"/>
    <property type="match status" value="1"/>
</dbReference>